<keyword evidence="2" id="KW-0521">NADP</keyword>
<dbReference type="Gene3D" id="3.20.20.100">
    <property type="entry name" value="NADP-dependent oxidoreductase domain"/>
    <property type="match status" value="1"/>
</dbReference>
<evidence type="ECO:0000313" key="9">
    <source>
        <dbReference type="Proteomes" id="UP001201812"/>
    </source>
</evidence>
<organism evidence="8 9">
    <name type="scientific">Ditylenchus destructor</name>
    <dbReference type="NCBI Taxonomy" id="166010"/>
    <lineage>
        <taxon>Eukaryota</taxon>
        <taxon>Metazoa</taxon>
        <taxon>Ecdysozoa</taxon>
        <taxon>Nematoda</taxon>
        <taxon>Chromadorea</taxon>
        <taxon>Rhabditida</taxon>
        <taxon>Tylenchina</taxon>
        <taxon>Tylenchomorpha</taxon>
        <taxon>Sphaerularioidea</taxon>
        <taxon>Anguinidae</taxon>
        <taxon>Anguininae</taxon>
        <taxon>Ditylenchus</taxon>
    </lineage>
</organism>
<feature type="domain" description="NADP-dependent oxidoreductase" evidence="7">
    <location>
        <begin position="25"/>
        <end position="284"/>
    </location>
</feature>
<dbReference type="Pfam" id="PF00248">
    <property type="entry name" value="Aldo_ket_red"/>
    <property type="match status" value="1"/>
</dbReference>
<gene>
    <name evidence="8" type="ORF">DdX_11434</name>
</gene>
<dbReference type="InterPro" id="IPR020471">
    <property type="entry name" value="AKR"/>
</dbReference>
<dbReference type="PRINTS" id="PR00069">
    <property type="entry name" value="ALDKETRDTASE"/>
</dbReference>
<dbReference type="InterPro" id="IPR018170">
    <property type="entry name" value="Aldo/ket_reductase_CS"/>
</dbReference>
<dbReference type="PANTHER" id="PTHR43827:SF3">
    <property type="entry name" value="NADP-DEPENDENT OXIDOREDUCTASE DOMAIN-CONTAINING PROTEIN"/>
    <property type="match status" value="1"/>
</dbReference>
<evidence type="ECO:0000256" key="5">
    <source>
        <dbReference type="PIRSR" id="PIRSR000097-2"/>
    </source>
</evidence>
<dbReference type="PROSITE" id="PS00798">
    <property type="entry name" value="ALDOKETO_REDUCTASE_1"/>
    <property type="match status" value="1"/>
</dbReference>
<accession>A0AAD4R4N1</accession>
<evidence type="ECO:0000256" key="6">
    <source>
        <dbReference type="PIRSR" id="PIRSR000097-3"/>
    </source>
</evidence>
<comment type="caution">
    <text evidence="8">The sequence shown here is derived from an EMBL/GenBank/DDBJ whole genome shotgun (WGS) entry which is preliminary data.</text>
</comment>
<name>A0AAD4R4N1_9BILA</name>
<evidence type="ECO:0000259" key="7">
    <source>
        <dbReference type="Pfam" id="PF00248"/>
    </source>
</evidence>
<dbReference type="PROSITE" id="PS00062">
    <property type="entry name" value="ALDOKETO_REDUCTASE_2"/>
    <property type="match status" value="1"/>
</dbReference>
<dbReference type="EMBL" id="JAKKPZ010000031">
    <property type="protein sequence ID" value="KAI1709359.1"/>
    <property type="molecule type" value="Genomic_DNA"/>
</dbReference>
<feature type="site" description="Lowers pKa of active site Tyr" evidence="6">
    <location>
        <position position="88"/>
    </location>
</feature>
<dbReference type="InterPro" id="IPR023210">
    <property type="entry name" value="NADP_OxRdtase_dom"/>
</dbReference>
<dbReference type="SUPFAM" id="SSF51430">
    <property type="entry name" value="NAD(P)-linked oxidoreductase"/>
    <property type="match status" value="1"/>
</dbReference>
<dbReference type="Proteomes" id="UP001201812">
    <property type="component" value="Unassembled WGS sequence"/>
</dbReference>
<feature type="binding site" evidence="5">
    <location>
        <position position="122"/>
    </location>
    <ligand>
        <name>substrate</name>
    </ligand>
</feature>
<keyword evidence="9" id="KW-1185">Reference proteome</keyword>
<dbReference type="AlphaFoldDB" id="A0AAD4R4N1"/>
<feature type="active site" description="Proton donor" evidence="4">
    <location>
        <position position="59"/>
    </location>
</feature>
<proteinExistence type="inferred from homology"/>
<dbReference type="FunFam" id="3.20.20.100:FF:000002">
    <property type="entry name" value="2,5-diketo-D-gluconic acid reductase A"/>
    <property type="match status" value="1"/>
</dbReference>
<sequence length="299" mass="34319">MTSKFGKKVPGGTFRLLDGNEMPMIGLGTYDLRDQDEVDFAVNAALEHGYRLFDTANYYRNETQLGNAFKKVLPTHNLTRENIFITTKANIRSGDVERNARAMIDNSLRCLQTSYIDLVLIHYPKDWGVPDNNPSNPQDRQRMYKVLEEYKDSGKARSIGVSNYETRHIEEIWNTSRHRPTVNQCEFHPHLTRRELVDYCKTKGIFFQAHTSLAKQSRSLYEDRTVNEIAGKHDVTIPQLLLAFAHFQGIGVIPKSADEERIILNLKLLHAPLTHPEILKLNALNCNRSYSDCDGWNVL</sequence>
<protein>
    <submittedName>
        <fullName evidence="8">Aldo/keto reductase family domain-containing protein</fullName>
    </submittedName>
</protein>
<dbReference type="CDD" id="cd19071">
    <property type="entry name" value="AKR_AKR1-5-like"/>
    <property type="match status" value="1"/>
</dbReference>
<dbReference type="GO" id="GO:0016616">
    <property type="term" value="F:oxidoreductase activity, acting on the CH-OH group of donors, NAD or NADP as acceptor"/>
    <property type="evidence" value="ECO:0007669"/>
    <property type="project" value="UniProtKB-ARBA"/>
</dbReference>
<dbReference type="InterPro" id="IPR036812">
    <property type="entry name" value="NAD(P)_OxRdtase_dom_sf"/>
</dbReference>
<reference evidence="8" key="1">
    <citation type="submission" date="2022-01" db="EMBL/GenBank/DDBJ databases">
        <title>Genome Sequence Resource for Two Populations of Ditylenchus destructor, the Migratory Endoparasitic Phytonematode.</title>
        <authorList>
            <person name="Zhang H."/>
            <person name="Lin R."/>
            <person name="Xie B."/>
        </authorList>
    </citation>
    <scope>NUCLEOTIDE SEQUENCE</scope>
    <source>
        <strain evidence="8">BazhouSP</strain>
    </source>
</reference>
<comment type="similarity">
    <text evidence="1">Belongs to the aldo/keto reductase family.</text>
</comment>
<evidence type="ECO:0000313" key="8">
    <source>
        <dbReference type="EMBL" id="KAI1709359.1"/>
    </source>
</evidence>
<evidence type="ECO:0000256" key="3">
    <source>
        <dbReference type="ARBA" id="ARBA00023002"/>
    </source>
</evidence>
<evidence type="ECO:0000256" key="2">
    <source>
        <dbReference type="ARBA" id="ARBA00022857"/>
    </source>
</evidence>
<keyword evidence="3" id="KW-0560">Oxidoreductase</keyword>
<dbReference type="PANTHER" id="PTHR43827">
    <property type="entry name" value="2,5-DIKETO-D-GLUCONIC ACID REDUCTASE"/>
    <property type="match status" value="1"/>
</dbReference>
<dbReference type="PIRSF" id="PIRSF000097">
    <property type="entry name" value="AKR"/>
    <property type="match status" value="1"/>
</dbReference>
<evidence type="ECO:0000256" key="4">
    <source>
        <dbReference type="PIRSR" id="PIRSR000097-1"/>
    </source>
</evidence>
<evidence type="ECO:0000256" key="1">
    <source>
        <dbReference type="ARBA" id="ARBA00007905"/>
    </source>
</evidence>